<name>A0A9R1C973_9BACT</name>
<organism evidence="3 4">
    <name type="scientific">Prevotella lacticifex</name>
    <dbReference type="NCBI Taxonomy" id="2854755"/>
    <lineage>
        <taxon>Bacteria</taxon>
        <taxon>Pseudomonadati</taxon>
        <taxon>Bacteroidota</taxon>
        <taxon>Bacteroidia</taxon>
        <taxon>Bacteroidales</taxon>
        <taxon>Prevotellaceae</taxon>
        <taxon>Prevotella</taxon>
    </lineage>
</organism>
<evidence type="ECO:0000313" key="3">
    <source>
        <dbReference type="EMBL" id="GJG58295.1"/>
    </source>
</evidence>
<reference evidence="3" key="1">
    <citation type="journal article" date="2022" name="Int. J. Syst. Evol. Microbiol.">
        <title>Prevotella lacticifex sp. nov., isolated from the rumen of cows.</title>
        <authorList>
            <person name="Shinkai T."/>
            <person name="Ikeyama N."/>
            <person name="Kumagai M."/>
            <person name="Ohmori H."/>
            <person name="Sakamoto M."/>
            <person name="Ohkuma M."/>
            <person name="Mitsumori M."/>
        </authorList>
    </citation>
    <scope>NUCLEOTIDE SEQUENCE</scope>
    <source>
        <strain evidence="3">R5076</strain>
    </source>
</reference>
<feature type="domain" description="DUF6443" evidence="2">
    <location>
        <begin position="1214"/>
        <end position="1332"/>
    </location>
</feature>
<proteinExistence type="predicted"/>
<keyword evidence="1" id="KW-0732">Signal</keyword>
<dbReference type="EMBL" id="BPUB01000001">
    <property type="protein sequence ID" value="GJG58295.1"/>
    <property type="molecule type" value="Genomic_DNA"/>
</dbReference>
<dbReference type="PANTHER" id="PTHR32305">
    <property type="match status" value="1"/>
</dbReference>
<evidence type="ECO:0000256" key="1">
    <source>
        <dbReference type="SAM" id="SignalP"/>
    </source>
</evidence>
<dbReference type="PANTHER" id="PTHR32305:SF15">
    <property type="entry name" value="PROTEIN RHSA-RELATED"/>
    <property type="match status" value="1"/>
</dbReference>
<comment type="caution">
    <text evidence="3">The sequence shown here is derived from an EMBL/GenBank/DDBJ whole genome shotgun (WGS) entry which is preliminary data.</text>
</comment>
<dbReference type="InterPro" id="IPR050708">
    <property type="entry name" value="T6SS_VgrG/RHS"/>
</dbReference>
<accession>A0A9R1C973</accession>
<sequence length="2308" mass="257896">MKNILLLIILLTSFCNVSLADNAGAVINTDSLSQDSLPVAARRAASADDPYGVQMPKFPYRSPEAAAFLRYGQYQTDEYTGVPDISIPLYELKDGDIDIPIAVTYDASGIKVAQEATWVGLGWNLNAGGCITLIPSGQVDYNNGNGSWEDYSKLFNSKINIHGDSTCFDFTNGYIPDGYTYSYTNYYTEVLEDLKGGLGERDIFSASVMGKHFMFFYNPFTSSFEPIGKVPERFTIRAENIKNGTVHGRSHDININELTAFTIKDLEGFTYYFSNKEITHEPGKDYPSAWNLTELTSPKGNKAYFEYTDFLRIPLIGHLSEQYMFITHPNNASEEGLEYGTSSLQTGYLRDYIAGAFSIDKSYLKRISTNNITVDFKCSRDKRQDMPGAARLDSFTAKDNITGRQLASWDFAYSYFIGSNIGGDYTQTGTIGMAQSENLYSVSDSKRLRLRLDEIRNTLAPDNVQTTSFAYNGTYLPLKTSFATDFWGYYNGSENRNKNEHITGYRTSIPDGPMMYMCGNITQRNDNVSGFKGANRFADGRLMQAATLSSINYPTGGRTTFNYEPNTFGLVSGQIFPESHEIEKTGLSGSIYAYTVTDSADNPGGAFVIDRNSTEPHFPPCVILVRLDYTGHYRFNISFSGDTKHDLWSLQDNGASVSIHSHVDGTSYTYTPDNAVGMNESLDKASSVSKDIILFLRKGWYTMTAALPDSCGENSSCSASASLTAAFSRDDIVDKDNQGLTWDCSTGGGLRIASISSYASANDSVPASKTTFDYKGGRLLIPECFGEFWQKATFLHGGFTREDRDDLYGGYTLSNSSLAFVGGFSSGITPGLVGYDRVARKEYDGNGRLLKTTVSTFGNKPAERVLVGLYQFKDYGNGELLTQTVINGNDTLQATVNTYMHEKKPFTCNIHLVDRSINDHCLMQHRTSDGFARYYSVVYSYYRIWNRLAKSVTTSYENNGKVSVTHEYAYNERNYKVCTDKYDSSENGKSFATTYKYPCDFDDDDVFKNMTADNVVSPVVEQALSCNGSELRRIRTTYGFTNVRNDGRLYFPSEVYTALNGGTLSKRLVYSDYDSRLNPRSFVKDGTEKAAWLWSYDHSYPVAEIHGMTYAEVAGVVGSSVLEVLSQKTPNASDLLSVSDKLQSSGRQVVMTCYLYQPGVGISWTMAPNGCKATFQYDGQNRLSAAYDNDGKLTADYKYKYGNGDNHIQTGNILDADASLRINSLQYFDGLGRPIQTSSNGIGGNGLYVSTVQGYQGFERTGRQWLPVVDKATPHQVWNSDNDLASLSENTYKEESYTYSDNSYDALDRVTNTTTPGEAWHAAGKAVTKEYVTNGMNDVRLYTAPMDGQNHLVKSGYYEPCQLLGETTTDEDGHSLTVYTDKLGRKVLERRGSDDGNNDTYFVYNDLGQLRFVLSPEYQNDQHKAIYGYEYRYDNRGNVAKKILPQCEYIQYWYDTADRLIFMQDGRMRMKGLYRFYLYDNLSRVVVEGTCSSCNRGGAVAHTTFNASNEGFLGTGYTFDHNLNLENPKLEIVNYYDNYEFLNLSVFKDNVALKRSSCPTSATNASGLSTGSITSTNRDDLLLSALYYDIKGHVTESHRTLPGDALLVTKNSYTFTGNTDSTTQVLYKGDRSYKSLTHNSYNPHNNKLSAVALSLDGSPSQNIRSIIYDDLGRINSVNHSSHGNSNSLPFGENQGEVYTYNLHGWITDIIGKNFEEHLTYNAGNQGTPYYNGNISTQQWKNGDETKLRGYKFTYDKLNRITNALYGEGSAFSTNANRYNERITGYTANGAITGIIRNGLKQDGHYGAIDSLNITLNGNQLASIEEKAAPVLRAGSFDFRKVTPPSEGQGEVEYLYDQNGALIKDSNRGITNIEYDLRNNPVCITFSDNSKTEYVYTATGEKLRTIHIKSLYNTTVSPLKPMPKVQSVAVNSGTGFSNPTIIPKDVLSKDSTDYIENFVFENGKPSKYLFAGGFYSYPVYAGNGHSFLGGTGEGLYFYLTDHLGNNRVVVDSNDSIVQSVHYYPFGAVYADAGKNPDFQKYKYTGKELDLTHGLNTYDHGARQNYSFLGVWDRVDPLAEKYYNISTYAVCANNPTCFYDLNGEVIDTTGLFGNDLLSYNTMIEGLRNSSKLFDKLYQTLQSSEKVIKVEYVDNLSNEGNDIDGCFYPDSWTINFNRNSSDMPSSVPTEEFFHAFQQININYYQNKDFNREFEAKVFDICVGLEGVGFGNINGMDEFKTRLEKFTYGNGDIPITPENSQSPAFIKDYNSSCIKWANYNIRNSYGNEYYRSLITSIPYSLQTILKYAYEKN</sequence>
<dbReference type="Proteomes" id="UP000825483">
    <property type="component" value="Unassembled WGS sequence"/>
</dbReference>
<evidence type="ECO:0000259" key="2">
    <source>
        <dbReference type="Pfam" id="PF20041"/>
    </source>
</evidence>
<evidence type="ECO:0000313" key="4">
    <source>
        <dbReference type="Proteomes" id="UP000825483"/>
    </source>
</evidence>
<dbReference type="GeneID" id="72467676"/>
<feature type="signal peptide" evidence="1">
    <location>
        <begin position="1"/>
        <end position="20"/>
    </location>
</feature>
<keyword evidence="4" id="KW-1185">Reference proteome</keyword>
<dbReference type="Pfam" id="PF20041">
    <property type="entry name" value="DUF6443"/>
    <property type="match status" value="1"/>
</dbReference>
<dbReference type="InterPro" id="IPR045619">
    <property type="entry name" value="DUF6443"/>
</dbReference>
<protein>
    <recommendedName>
        <fullName evidence="2">DUF6443 domain-containing protein</fullName>
    </recommendedName>
</protein>
<dbReference type="RefSeq" id="WP_223929343.1">
    <property type="nucleotide sequence ID" value="NZ_BPTU01000001.1"/>
</dbReference>
<gene>
    <name evidence="3" type="ORF">PRLR5076_11460</name>
</gene>
<feature type="chain" id="PRO_5040393243" description="DUF6443 domain-containing protein" evidence="1">
    <location>
        <begin position="21"/>
        <end position="2308"/>
    </location>
</feature>
<dbReference type="Gene3D" id="2.180.10.10">
    <property type="entry name" value="RHS repeat-associated core"/>
    <property type="match status" value="1"/>
</dbReference>